<comment type="caution">
    <text evidence="4">The sequence shown here is derived from an EMBL/GenBank/DDBJ whole genome shotgun (WGS) entry which is preliminary data.</text>
</comment>
<name>A0A146G683_TERSA</name>
<dbReference type="EMBL" id="BDCO01000002">
    <property type="protein sequence ID" value="GAT33041.1"/>
    <property type="molecule type" value="Genomic_DNA"/>
</dbReference>
<dbReference type="InterPro" id="IPR013320">
    <property type="entry name" value="ConA-like_dom_sf"/>
</dbReference>
<gene>
    <name evidence="4" type="ORF">TSACC_21446</name>
</gene>
<evidence type="ECO:0000313" key="5">
    <source>
        <dbReference type="Proteomes" id="UP000076023"/>
    </source>
</evidence>
<keyword evidence="1" id="KW-0732">Signal</keyword>
<feature type="domain" description="PKD" evidence="3">
    <location>
        <begin position="8"/>
        <end position="47"/>
    </location>
</feature>
<evidence type="ECO:0000256" key="2">
    <source>
        <dbReference type="ARBA" id="ARBA00023157"/>
    </source>
</evidence>
<keyword evidence="2" id="KW-1015">Disulfide bond</keyword>
<dbReference type="STRING" id="690879.TSACC_21446"/>
<evidence type="ECO:0000256" key="1">
    <source>
        <dbReference type="ARBA" id="ARBA00022729"/>
    </source>
</evidence>
<dbReference type="Proteomes" id="UP000076023">
    <property type="component" value="Unassembled WGS sequence"/>
</dbReference>
<proteinExistence type="predicted"/>
<dbReference type="InterPro" id="IPR013783">
    <property type="entry name" value="Ig-like_fold"/>
</dbReference>
<keyword evidence="5" id="KW-1185">Reference proteome</keyword>
<dbReference type="PROSITE" id="PS50093">
    <property type="entry name" value="PKD"/>
    <property type="match status" value="1"/>
</dbReference>
<dbReference type="SUPFAM" id="SSF51126">
    <property type="entry name" value="Pectin lyase-like"/>
    <property type="match status" value="1"/>
</dbReference>
<dbReference type="InterPro" id="IPR006558">
    <property type="entry name" value="LamG-like"/>
</dbReference>
<organism evidence="4 5">
    <name type="scientific">Terrimicrobium sacchariphilum</name>
    <dbReference type="NCBI Taxonomy" id="690879"/>
    <lineage>
        <taxon>Bacteria</taxon>
        <taxon>Pseudomonadati</taxon>
        <taxon>Verrucomicrobiota</taxon>
        <taxon>Terrimicrobiia</taxon>
        <taxon>Terrimicrobiales</taxon>
        <taxon>Terrimicrobiaceae</taxon>
        <taxon>Terrimicrobium</taxon>
    </lineage>
</organism>
<dbReference type="InterPro" id="IPR011050">
    <property type="entry name" value="Pectin_lyase_fold/virulence"/>
</dbReference>
<dbReference type="SUPFAM" id="SSF49899">
    <property type="entry name" value="Concanavalin A-like lectins/glucanases"/>
    <property type="match status" value="1"/>
</dbReference>
<protein>
    <submittedName>
        <fullName evidence="4">Concanavalin A-like lectin/glucanases superfamily protein</fullName>
    </submittedName>
</protein>
<dbReference type="Gene3D" id="2.60.120.200">
    <property type="match status" value="1"/>
</dbReference>
<dbReference type="Pfam" id="PF13385">
    <property type="entry name" value="Laminin_G_3"/>
    <property type="match status" value="1"/>
</dbReference>
<sequence length="826" mass="89918">MPFQLRLPKGTYQINWGDGTNIVTDSQGYVSHVYRQAGSVTVEVSVTAGGISKPYPWSYDAMIIAAKPLVFLSTPGGDAISGPADNLPRALPLQGEARDVAVESREGTNELSADLWVRLDSLEGRQVLVASREEAGGFALAYEGAALSFSIVGAGVVSFPVGERIAAGKWHHVAVVYDAVPLFPFANTVRVYVDGQLAGDGRIAARHSGPLKFSGIRLGGEGVQGAMSGFALYDKVLFPLSIWDRYSALASPNKWNVSVAFPGSSRVTVVEPKILKTIDVPLDPDPAADNGPAIRSAVTAAQPGTRLRLVDATTGKPGTRFSVKSLIAGNKWAAILIEGKQDLELNGGGATLVFSQAMARYLYILKSARIAVRDLSFDIDPTYARPGLYAKILDLNRETGVVTAQLVNGRDGSPDPIIPSRASYWRWRPHDPVTLRHSEKGPAFRSDIYAEKPVPDGSGRPGVIVFKAKKKPEDKFWDELKQYVEGDNFYMINNGDFSSNAVSLDFSEDVVFERVNYYATLGMVFLSSDIRRVRVAHCVIGIPPGMTAEDRPLSAGADGYHFHLTQGDIVFENNEVTLTDDDPISIKDSMWGKLKRLDNYTLDVGAKGFTKGDPVELLTPEYESAGYKATVVRADGTKLTLSVALPATIVPGSVLMNRSHHTKNWILRGNYFHDYYGRIMLYTDYGTVVGNRVHDSLYHLGISNAYFEVAGVSRNVVTHRNLFDSTNADTANWGGNATVTVFNQITYSANSFVGGRLLLDQVSGGAMIRNAFYRKEQSPRGSSIQIKGSRNVVVSDNLQFGPGADQFLLKSDNNTNLIETRNRVVK</sequence>
<reference evidence="5" key="1">
    <citation type="journal article" date="2017" name="Genome Announc.">
        <title>Draft Genome Sequence of Terrimicrobium sacchariphilum NM-5T, a Facultative Anaerobic Soil Bacterium of the Class Spartobacteria.</title>
        <authorList>
            <person name="Qiu Y.L."/>
            <person name="Tourlousse D.M."/>
            <person name="Matsuura N."/>
            <person name="Ohashi A."/>
            <person name="Sekiguchi Y."/>
        </authorList>
    </citation>
    <scope>NUCLEOTIDE SEQUENCE [LARGE SCALE GENOMIC DNA]</scope>
    <source>
        <strain evidence="5">NM-5</strain>
    </source>
</reference>
<evidence type="ECO:0000259" key="3">
    <source>
        <dbReference type="PROSITE" id="PS50093"/>
    </source>
</evidence>
<keyword evidence="4" id="KW-0430">Lectin</keyword>
<dbReference type="SMART" id="SM00560">
    <property type="entry name" value="LamGL"/>
    <property type="match status" value="1"/>
</dbReference>
<accession>A0A146G683</accession>
<dbReference type="Gene3D" id="2.60.40.10">
    <property type="entry name" value="Immunoglobulins"/>
    <property type="match status" value="1"/>
</dbReference>
<evidence type="ECO:0000313" key="4">
    <source>
        <dbReference type="EMBL" id="GAT33041.1"/>
    </source>
</evidence>
<dbReference type="InterPro" id="IPR000601">
    <property type="entry name" value="PKD_dom"/>
</dbReference>
<dbReference type="GO" id="GO:0030246">
    <property type="term" value="F:carbohydrate binding"/>
    <property type="evidence" value="ECO:0007669"/>
    <property type="project" value="UniProtKB-KW"/>
</dbReference>
<dbReference type="InParanoid" id="A0A146G683"/>
<dbReference type="AlphaFoldDB" id="A0A146G683"/>